<comment type="caution">
    <text evidence="1">The sequence shown here is derived from an EMBL/GenBank/DDBJ whole genome shotgun (WGS) entry which is preliminary data.</text>
</comment>
<dbReference type="EMBL" id="CM037614">
    <property type="protein sequence ID" value="KAH8015782.1"/>
    <property type="molecule type" value="Genomic_DNA"/>
</dbReference>
<protein>
    <submittedName>
        <fullName evidence="1">Uncharacterized protein</fullName>
    </submittedName>
</protein>
<keyword evidence="2" id="KW-1185">Reference proteome</keyword>
<evidence type="ECO:0000313" key="2">
    <source>
        <dbReference type="Proteomes" id="UP000827872"/>
    </source>
</evidence>
<gene>
    <name evidence="1" type="ORF">K3G42_008453</name>
</gene>
<sequence length="75" mass="8553">MMDKESFNYDDDLTEKSPHLLPRIPIVPLGTGLHSVGYENAGTVEFLVDKHGKHFFIEVNSRLQVEHTVTEEITE</sequence>
<name>A0ACB8G8F1_9SAUR</name>
<evidence type="ECO:0000313" key="1">
    <source>
        <dbReference type="EMBL" id="KAH8015782.1"/>
    </source>
</evidence>
<organism evidence="1 2">
    <name type="scientific">Sphaerodactylus townsendi</name>
    <dbReference type="NCBI Taxonomy" id="933632"/>
    <lineage>
        <taxon>Eukaryota</taxon>
        <taxon>Metazoa</taxon>
        <taxon>Chordata</taxon>
        <taxon>Craniata</taxon>
        <taxon>Vertebrata</taxon>
        <taxon>Euteleostomi</taxon>
        <taxon>Lepidosauria</taxon>
        <taxon>Squamata</taxon>
        <taxon>Bifurcata</taxon>
        <taxon>Gekkota</taxon>
        <taxon>Sphaerodactylidae</taxon>
        <taxon>Sphaerodactylus</taxon>
    </lineage>
</organism>
<reference evidence="1" key="1">
    <citation type="submission" date="2021-08" db="EMBL/GenBank/DDBJ databases">
        <title>The first chromosome-level gecko genome reveals the dynamic sex chromosomes of Neotropical dwarf geckos (Sphaerodactylidae: Sphaerodactylus).</title>
        <authorList>
            <person name="Pinto B.J."/>
            <person name="Keating S.E."/>
            <person name="Gamble T."/>
        </authorList>
    </citation>
    <scope>NUCLEOTIDE SEQUENCE</scope>
    <source>
        <strain evidence="1">TG3544</strain>
    </source>
</reference>
<proteinExistence type="predicted"/>
<dbReference type="Proteomes" id="UP000827872">
    <property type="component" value="Linkage Group LG01"/>
</dbReference>
<accession>A0ACB8G8F1</accession>